<gene>
    <name evidence="1" type="ORF">SDC9_134405</name>
</gene>
<proteinExistence type="predicted"/>
<protein>
    <submittedName>
        <fullName evidence="1">Uncharacterized protein</fullName>
    </submittedName>
</protein>
<reference evidence="1" key="1">
    <citation type="submission" date="2019-08" db="EMBL/GenBank/DDBJ databases">
        <authorList>
            <person name="Kucharzyk K."/>
            <person name="Murdoch R.W."/>
            <person name="Higgins S."/>
            <person name="Loffler F."/>
        </authorList>
    </citation>
    <scope>NUCLEOTIDE SEQUENCE</scope>
</reference>
<name>A0A645DDI9_9ZZZZ</name>
<organism evidence="1">
    <name type="scientific">bioreactor metagenome</name>
    <dbReference type="NCBI Taxonomy" id="1076179"/>
    <lineage>
        <taxon>unclassified sequences</taxon>
        <taxon>metagenomes</taxon>
        <taxon>ecological metagenomes</taxon>
    </lineage>
</organism>
<accession>A0A645DDI9</accession>
<sequence length="56" mass="6379">MDGIKTVLQKGDVFKVIADGYVTTIYPHTSKRLKYVGNNANELIKKLLSNGWLRRD</sequence>
<comment type="caution">
    <text evidence="1">The sequence shown here is derived from an EMBL/GenBank/DDBJ whole genome shotgun (WGS) entry which is preliminary data.</text>
</comment>
<dbReference type="AlphaFoldDB" id="A0A645DDI9"/>
<dbReference type="EMBL" id="VSSQ01035157">
    <property type="protein sequence ID" value="MPM87309.1"/>
    <property type="molecule type" value="Genomic_DNA"/>
</dbReference>
<evidence type="ECO:0000313" key="1">
    <source>
        <dbReference type="EMBL" id="MPM87309.1"/>
    </source>
</evidence>